<name>A0A1J5Q1Y6_9ZZZZ</name>
<dbReference type="EMBL" id="MLJW01003701">
    <property type="protein sequence ID" value="OIQ71491.1"/>
    <property type="molecule type" value="Genomic_DNA"/>
</dbReference>
<reference evidence="1" key="1">
    <citation type="submission" date="2016-10" db="EMBL/GenBank/DDBJ databases">
        <title>Sequence of Gallionella enrichment culture.</title>
        <authorList>
            <person name="Poehlein A."/>
            <person name="Muehling M."/>
            <person name="Daniel R."/>
        </authorList>
    </citation>
    <scope>NUCLEOTIDE SEQUENCE</scope>
</reference>
<protein>
    <submittedName>
        <fullName evidence="1">Uncharacterized protein</fullName>
    </submittedName>
</protein>
<sequence length="126" mass="13661">MNFQHRCVVKLISKKASDVTFLTTRCQLLVHTGKLLDVNNDAAWIVDALSLSDSHPELRCLRPSTAPAEPPSAGKKEPFMGRHVVGDGYVAAGNVLVGQRVVAYIAKTYASAARSSKIPEYSIHAE</sequence>
<comment type="caution">
    <text evidence="1">The sequence shown here is derived from an EMBL/GenBank/DDBJ whole genome shotgun (WGS) entry which is preliminary data.</text>
</comment>
<dbReference type="AlphaFoldDB" id="A0A1J5Q1Y6"/>
<evidence type="ECO:0000313" key="1">
    <source>
        <dbReference type="EMBL" id="OIQ71491.1"/>
    </source>
</evidence>
<organism evidence="1">
    <name type="scientific">mine drainage metagenome</name>
    <dbReference type="NCBI Taxonomy" id="410659"/>
    <lineage>
        <taxon>unclassified sequences</taxon>
        <taxon>metagenomes</taxon>
        <taxon>ecological metagenomes</taxon>
    </lineage>
</organism>
<accession>A0A1J5Q1Y6</accession>
<gene>
    <name evidence="1" type="ORF">GALL_468930</name>
</gene>
<proteinExistence type="predicted"/>